<keyword evidence="3" id="KW-1185">Reference proteome</keyword>
<dbReference type="PATRIC" id="fig|411473.3.peg.2258"/>
<accession>U2LNT0</accession>
<dbReference type="GO" id="GO:0016651">
    <property type="term" value="F:oxidoreductase activity, acting on NAD(P)H"/>
    <property type="evidence" value="ECO:0007669"/>
    <property type="project" value="UniProtKB-ARBA"/>
</dbReference>
<dbReference type="GO" id="GO:0010181">
    <property type="term" value="F:FMN binding"/>
    <property type="evidence" value="ECO:0007669"/>
    <property type="project" value="InterPro"/>
</dbReference>
<name>U2LNT0_9FIRM</name>
<sequence>QTLFVRYCLYSYGGNTRQIAKLVQQETGGDLCEIEIATPYTGSYNDVVEQGQREVNSGFTPKLKPVSADLKNYDTVILGTPVWWYTYAPAMRTLLQSSDFSGKVIYPFATNGGWLGHTFADIAEACPTATVKAGLNIRFNEDRLVTPEAEILRWIKGISEK</sequence>
<dbReference type="AlphaFoldDB" id="U2LNT0"/>
<organism evidence="2 3">
    <name type="scientific">Ruminococcus callidus ATCC 27760</name>
    <dbReference type="NCBI Taxonomy" id="411473"/>
    <lineage>
        <taxon>Bacteria</taxon>
        <taxon>Bacillati</taxon>
        <taxon>Bacillota</taxon>
        <taxon>Clostridia</taxon>
        <taxon>Eubacteriales</taxon>
        <taxon>Oscillospiraceae</taxon>
        <taxon>Ruminococcus</taxon>
    </lineage>
</organism>
<dbReference type="Pfam" id="PF12682">
    <property type="entry name" value="Flavodoxin_4"/>
    <property type="match status" value="1"/>
</dbReference>
<dbReference type="eggNOG" id="COG0716">
    <property type="taxonomic scope" value="Bacteria"/>
</dbReference>
<dbReference type="PANTHER" id="PTHR39201:SF1">
    <property type="entry name" value="FLAVODOXIN-LIKE DOMAIN-CONTAINING PROTEIN"/>
    <property type="match status" value="1"/>
</dbReference>
<proteinExistence type="predicted"/>
<evidence type="ECO:0000259" key="1">
    <source>
        <dbReference type="Pfam" id="PF12682"/>
    </source>
</evidence>
<feature type="non-terminal residue" evidence="2">
    <location>
        <position position="1"/>
    </location>
</feature>
<evidence type="ECO:0000313" key="2">
    <source>
        <dbReference type="EMBL" id="ERJ91149.1"/>
    </source>
</evidence>
<comment type="caution">
    <text evidence="2">The sequence shown here is derived from an EMBL/GenBank/DDBJ whole genome shotgun (WGS) entry which is preliminary data.</text>
</comment>
<dbReference type="STRING" id="411473.RUMCAL_02690"/>
<dbReference type="EMBL" id="AWVF01000329">
    <property type="protein sequence ID" value="ERJ91149.1"/>
    <property type="molecule type" value="Genomic_DNA"/>
</dbReference>
<protein>
    <recommendedName>
        <fullName evidence="1">Flavodoxin-like domain-containing protein</fullName>
    </recommendedName>
</protein>
<dbReference type="Proteomes" id="UP000016662">
    <property type="component" value="Unassembled WGS sequence"/>
</dbReference>
<dbReference type="SUPFAM" id="SSF52218">
    <property type="entry name" value="Flavoproteins"/>
    <property type="match status" value="1"/>
</dbReference>
<dbReference type="InterPro" id="IPR008254">
    <property type="entry name" value="Flavodoxin/NO_synth"/>
</dbReference>
<dbReference type="PANTHER" id="PTHR39201">
    <property type="entry name" value="EXPORTED PROTEIN-RELATED"/>
    <property type="match status" value="1"/>
</dbReference>
<reference evidence="2 3" key="1">
    <citation type="submission" date="2013-07" db="EMBL/GenBank/DDBJ databases">
        <authorList>
            <person name="Weinstock G."/>
            <person name="Sodergren E."/>
            <person name="Wylie T."/>
            <person name="Fulton L."/>
            <person name="Fulton R."/>
            <person name="Fronick C."/>
            <person name="O'Laughlin M."/>
            <person name="Godfrey J."/>
            <person name="Miner T."/>
            <person name="Herter B."/>
            <person name="Appelbaum E."/>
            <person name="Cordes M."/>
            <person name="Lek S."/>
            <person name="Wollam A."/>
            <person name="Pepin K.H."/>
            <person name="Palsikar V.B."/>
            <person name="Mitreva M."/>
            <person name="Wilson R.K."/>
        </authorList>
    </citation>
    <scope>NUCLEOTIDE SEQUENCE [LARGE SCALE GENOMIC DNA]</scope>
    <source>
        <strain evidence="2 3">ATCC 27760</strain>
    </source>
</reference>
<dbReference type="InterPro" id="IPR029039">
    <property type="entry name" value="Flavoprotein-like_sf"/>
</dbReference>
<dbReference type="Gene3D" id="3.40.50.360">
    <property type="match status" value="1"/>
</dbReference>
<evidence type="ECO:0000313" key="3">
    <source>
        <dbReference type="Proteomes" id="UP000016662"/>
    </source>
</evidence>
<dbReference type="HOGENOM" id="CLU_1639039_0_0_9"/>
<gene>
    <name evidence="2" type="ORF">RUMCAL_02690</name>
</gene>
<feature type="domain" description="Flavodoxin-like" evidence="1">
    <location>
        <begin position="9"/>
        <end position="140"/>
    </location>
</feature>